<keyword evidence="6" id="KW-1185">Reference proteome</keyword>
<proteinExistence type="predicted"/>
<organism evidence="5 6">
    <name type="scientific">Intrasporangium chromatireducens Q5-1</name>
    <dbReference type="NCBI Taxonomy" id="584657"/>
    <lineage>
        <taxon>Bacteria</taxon>
        <taxon>Bacillati</taxon>
        <taxon>Actinomycetota</taxon>
        <taxon>Actinomycetes</taxon>
        <taxon>Micrococcales</taxon>
        <taxon>Intrasporangiaceae</taxon>
        <taxon>Intrasporangium</taxon>
    </lineage>
</organism>
<dbReference type="InterPro" id="IPR009057">
    <property type="entry name" value="Homeodomain-like_sf"/>
</dbReference>
<accession>W9GN50</accession>
<dbReference type="PATRIC" id="fig|584657.3.peg.2781"/>
<dbReference type="PRINTS" id="PR00032">
    <property type="entry name" value="HTHARAC"/>
</dbReference>
<dbReference type="PANTHER" id="PTHR46796">
    <property type="entry name" value="HTH-TYPE TRANSCRIPTIONAL ACTIVATOR RHAS-RELATED"/>
    <property type="match status" value="1"/>
</dbReference>
<evidence type="ECO:0000256" key="2">
    <source>
        <dbReference type="ARBA" id="ARBA00023125"/>
    </source>
</evidence>
<dbReference type="AlphaFoldDB" id="W9GN50"/>
<sequence length="302" mass="33029">MEQSRDAFGAFLDVLAAALTQERVDTADLAAKVGLSRSHFSRVVTAAAGEAPAALQRRVLLERAAYLLVTSDSSVLDVAIDSGYGSNEAFSRAFSAAYGVSPSDYRQAPAALQLDAPNRVHFQPPGSLLLPARRKVCGMDLMVRMLEHNVWLIDEMLRRAEQLPDDVLDRRIEISVEGVDPEPTPRSLLHRLVGQLEMWDAALAGRAYEWPEGPPTVMQLRRRLADVGPRFVARISELGAEGRLDEAVLCPGETVEVYTVGGVVAHILTYAAHRRILVAGALYDAGFTEIDEDPVRWISESA</sequence>
<dbReference type="EMBL" id="AWQS01000122">
    <property type="protein sequence ID" value="EWT05334.1"/>
    <property type="molecule type" value="Genomic_DNA"/>
</dbReference>
<evidence type="ECO:0000256" key="1">
    <source>
        <dbReference type="ARBA" id="ARBA00023015"/>
    </source>
</evidence>
<dbReference type="InterPro" id="IPR020449">
    <property type="entry name" value="Tscrpt_reg_AraC-type_HTH"/>
</dbReference>
<dbReference type="GO" id="GO:0043565">
    <property type="term" value="F:sequence-specific DNA binding"/>
    <property type="evidence" value="ECO:0007669"/>
    <property type="project" value="InterPro"/>
</dbReference>
<comment type="caution">
    <text evidence="5">The sequence shown here is derived from an EMBL/GenBank/DDBJ whole genome shotgun (WGS) entry which is preliminary data.</text>
</comment>
<protein>
    <submittedName>
        <fullName evidence="5">AraC family transcriptional regulator</fullName>
    </submittedName>
</protein>
<feature type="domain" description="HTH araC/xylS-type" evidence="4">
    <location>
        <begin position="9"/>
        <end position="108"/>
    </location>
</feature>
<dbReference type="Gene3D" id="1.10.10.60">
    <property type="entry name" value="Homeodomain-like"/>
    <property type="match status" value="2"/>
</dbReference>
<dbReference type="PROSITE" id="PS01124">
    <property type="entry name" value="HTH_ARAC_FAMILY_2"/>
    <property type="match status" value="1"/>
</dbReference>
<reference evidence="6" key="1">
    <citation type="submission" date="2013-08" db="EMBL/GenBank/DDBJ databases">
        <title>Intrasporangium oryzae NRRL B-24470.</title>
        <authorList>
            <person name="Liu H."/>
            <person name="Wang G."/>
        </authorList>
    </citation>
    <scope>NUCLEOTIDE SEQUENCE [LARGE SCALE GENOMIC DNA]</scope>
    <source>
        <strain evidence="6">Q5-1</strain>
    </source>
</reference>
<keyword evidence="3" id="KW-0804">Transcription</keyword>
<dbReference type="RefSeq" id="WP_051518581.1">
    <property type="nucleotide sequence ID" value="NZ_AWQS01000122.1"/>
</dbReference>
<dbReference type="Proteomes" id="UP000019494">
    <property type="component" value="Unassembled WGS sequence"/>
</dbReference>
<evidence type="ECO:0000259" key="4">
    <source>
        <dbReference type="PROSITE" id="PS01124"/>
    </source>
</evidence>
<dbReference type="SUPFAM" id="SSF46689">
    <property type="entry name" value="Homeodomain-like"/>
    <property type="match status" value="1"/>
</dbReference>
<dbReference type="InterPro" id="IPR018060">
    <property type="entry name" value="HTH_AraC"/>
</dbReference>
<dbReference type="SMART" id="SM00342">
    <property type="entry name" value="HTH_ARAC"/>
    <property type="match status" value="1"/>
</dbReference>
<keyword evidence="2" id="KW-0238">DNA-binding</keyword>
<evidence type="ECO:0000256" key="3">
    <source>
        <dbReference type="ARBA" id="ARBA00023163"/>
    </source>
</evidence>
<name>W9GN50_9MICO</name>
<evidence type="ECO:0000313" key="5">
    <source>
        <dbReference type="EMBL" id="EWT05334.1"/>
    </source>
</evidence>
<evidence type="ECO:0000313" key="6">
    <source>
        <dbReference type="Proteomes" id="UP000019494"/>
    </source>
</evidence>
<dbReference type="Pfam" id="PF12833">
    <property type="entry name" value="HTH_18"/>
    <property type="match status" value="1"/>
</dbReference>
<dbReference type="InterPro" id="IPR050204">
    <property type="entry name" value="AraC_XylS_family_regulators"/>
</dbReference>
<keyword evidence="1" id="KW-0805">Transcription regulation</keyword>
<dbReference type="OrthoDB" id="161473at2"/>
<dbReference type="GO" id="GO:0003700">
    <property type="term" value="F:DNA-binding transcription factor activity"/>
    <property type="evidence" value="ECO:0007669"/>
    <property type="project" value="InterPro"/>
</dbReference>
<gene>
    <name evidence="5" type="ORF">N864_05330</name>
</gene>